<proteinExistence type="predicted"/>
<reference evidence="3" key="1">
    <citation type="submission" date="2021-04" db="EMBL/GenBank/DDBJ databases">
        <authorList>
            <person name="Tunstrom K."/>
        </authorList>
    </citation>
    <scope>NUCLEOTIDE SEQUENCE</scope>
</reference>
<name>A0A8S3WJ37_PARAO</name>
<evidence type="ECO:0000313" key="3">
    <source>
        <dbReference type="EMBL" id="CAG4963420.1"/>
    </source>
</evidence>
<dbReference type="Proteomes" id="UP000691718">
    <property type="component" value="Unassembled WGS sequence"/>
</dbReference>
<dbReference type="InterPro" id="IPR029526">
    <property type="entry name" value="PGBD"/>
</dbReference>
<protein>
    <submittedName>
        <fullName evidence="3">(apollo) hypothetical protein</fullName>
    </submittedName>
</protein>
<evidence type="ECO:0000256" key="1">
    <source>
        <dbReference type="SAM" id="MobiDB-lite"/>
    </source>
</evidence>
<gene>
    <name evidence="3" type="ORF">PAPOLLO_LOCUS6978</name>
</gene>
<dbReference type="AlphaFoldDB" id="A0A8S3WJ37"/>
<feature type="compositionally biased region" description="Acidic residues" evidence="1">
    <location>
        <begin position="115"/>
        <end position="134"/>
    </location>
</feature>
<dbReference type="PANTHER" id="PTHR46599">
    <property type="entry name" value="PIGGYBAC TRANSPOSABLE ELEMENT-DERIVED PROTEIN 4"/>
    <property type="match status" value="1"/>
</dbReference>
<sequence>MSKKVIPLEKLEDTLADLFALSDGENSEDDNESDEDENEAVFSSFTSTEPEDILFGSGLNESQPTTSTVSILPSSPNMDISATHDSITGSTQPTPSNSRMSSITRPVTPVVTQADDTDNSEDSSENNSEDDGDEEWKKVQFPHIPPTEKFDEILLRPSQFFPNRTQNRQKDWDIVTLQELKAFFGILILMGIHVLPNISLYWSSDPTFRVAEIANVMTVKRFKKILANLHLNDNSQMPKRGEERYDKLYKIRPMIKILNSAFQSGGVCSSSQSIDECMIKFKGRSTLKQYMPKKPVKRGFKVWSRCDSLTGYLYQFEIYTGKKDDATTEVGLGASVVRELSKNLIDENVENTHIAFDNFFASHELLQYLFDNNIYATATVRADRTNLPKLIKNQKKKKDEPKPPPLVLAKGEYKWRVNQNVAFFVWKDTKLVYVLSTAYHPRQKTCRRTQKDGSKSNVSCPIGILEYTKRMGGVDRFDQKRGTYSISRRSKRWWMRIFYFLVDSAITNAYIIYTQNDRVHNPMTSLHFRTVLARNLIDNFSSRKRTVAQSPNFVTKKPKGPTSRQKAIHGIPDELRLNDVGSHMPMELPKYRRCRACSSKNLNKTSKIQCTKCQVPLCIVPCFAQFHTP</sequence>
<evidence type="ECO:0000313" key="4">
    <source>
        <dbReference type="Proteomes" id="UP000691718"/>
    </source>
</evidence>
<feature type="region of interest" description="Disordered" evidence="1">
    <location>
        <begin position="20"/>
        <end position="136"/>
    </location>
</feature>
<accession>A0A8S3WJ37</accession>
<dbReference type="PANTHER" id="PTHR46599:SF3">
    <property type="entry name" value="PIGGYBAC TRANSPOSABLE ELEMENT-DERIVED PROTEIN 4"/>
    <property type="match status" value="1"/>
</dbReference>
<dbReference type="Pfam" id="PF13843">
    <property type="entry name" value="DDE_Tnp_1_7"/>
    <property type="match status" value="1"/>
</dbReference>
<evidence type="ECO:0000259" key="2">
    <source>
        <dbReference type="Pfam" id="PF13843"/>
    </source>
</evidence>
<feature type="domain" description="PiggyBac transposable element-derived protein" evidence="2">
    <location>
        <begin position="168"/>
        <end position="510"/>
    </location>
</feature>
<organism evidence="3 4">
    <name type="scientific">Parnassius apollo</name>
    <name type="common">Apollo butterfly</name>
    <name type="synonym">Papilio apollo</name>
    <dbReference type="NCBI Taxonomy" id="110799"/>
    <lineage>
        <taxon>Eukaryota</taxon>
        <taxon>Metazoa</taxon>
        <taxon>Ecdysozoa</taxon>
        <taxon>Arthropoda</taxon>
        <taxon>Hexapoda</taxon>
        <taxon>Insecta</taxon>
        <taxon>Pterygota</taxon>
        <taxon>Neoptera</taxon>
        <taxon>Endopterygota</taxon>
        <taxon>Lepidoptera</taxon>
        <taxon>Glossata</taxon>
        <taxon>Ditrysia</taxon>
        <taxon>Papilionoidea</taxon>
        <taxon>Papilionidae</taxon>
        <taxon>Parnassiinae</taxon>
        <taxon>Parnassini</taxon>
        <taxon>Parnassius</taxon>
        <taxon>Parnassius</taxon>
    </lineage>
</organism>
<feature type="compositionally biased region" description="Polar residues" evidence="1">
    <location>
        <begin position="59"/>
        <end position="105"/>
    </location>
</feature>
<comment type="caution">
    <text evidence="3">The sequence shown here is derived from an EMBL/GenBank/DDBJ whole genome shotgun (WGS) entry which is preliminary data.</text>
</comment>
<dbReference type="OrthoDB" id="118105at2759"/>
<feature type="compositionally biased region" description="Acidic residues" evidence="1">
    <location>
        <begin position="25"/>
        <end position="39"/>
    </location>
</feature>
<keyword evidence="4" id="KW-1185">Reference proteome</keyword>
<dbReference type="EMBL" id="CAJQZP010000478">
    <property type="protein sequence ID" value="CAG4963420.1"/>
    <property type="molecule type" value="Genomic_DNA"/>
</dbReference>